<dbReference type="EMBL" id="CASHTH010001957">
    <property type="protein sequence ID" value="CAI8022439.1"/>
    <property type="molecule type" value="Genomic_DNA"/>
</dbReference>
<gene>
    <name evidence="1" type="ORF">GBAR_LOCUS13180</name>
</gene>
<proteinExistence type="predicted"/>
<evidence type="ECO:0000313" key="1">
    <source>
        <dbReference type="EMBL" id="CAI8022439.1"/>
    </source>
</evidence>
<keyword evidence="2" id="KW-1185">Reference proteome</keyword>
<dbReference type="AlphaFoldDB" id="A0AA35S379"/>
<evidence type="ECO:0000313" key="2">
    <source>
        <dbReference type="Proteomes" id="UP001174909"/>
    </source>
</evidence>
<accession>A0AA35S379</accession>
<protein>
    <submittedName>
        <fullName evidence="1">Uncharacterized protein</fullName>
    </submittedName>
</protein>
<sequence length="185" mass="21467">MDQSLQYKALRKGATILKGCVSPDDIVTPLFDKELLTPQERSRANAGHLTPDQRMEEVYLALERRVTVKPAVFRTIIDILKNEPALAPVAEKLKKLWIAEHPTFPRPKLSVKTWNWFYNPHRFQGLLRAPDLPILIEGTVQISQYQRRALFRPFKFHLTTSPRIMGHKQRAQPLSRTPNKIQRNL</sequence>
<name>A0AA35S379_GEOBA</name>
<organism evidence="1 2">
    <name type="scientific">Geodia barretti</name>
    <name type="common">Barrett's horny sponge</name>
    <dbReference type="NCBI Taxonomy" id="519541"/>
    <lineage>
        <taxon>Eukaryota</taxon>
        <taxon>Metazoa</taxon>
        <taxon>Porifera</taxon>
        <taxon>Demospongiae</taxon>
        <taxon>Heteroscleromorpha</taxon>
        <taxon>Tetractinellida</taxon>
        <taxon>Astrophorina</taxon>
        <taxon>Geodiidae</taxon>
        <taxon>Geodia</taxon>
    </lineage>
</organism>
<comment type="caution">
    <text evidence="1">The sequence shown here is derived from an EMBL/GenBank/DDBJ whole genome shotgun (WGS) entry which is preliminary data.</text>
</comment>
<dbReference type="Proteomes" id="UP001174909">
    <property type="component" value="Unassembled WGS sequence"/>
</dbReference>
<reference evidence="1" key="1">
    <citation type="submission" date="2023-03" db="EMBL/GenBank/DDBJ databases">
        <authorList>
            <person name="Steffen K."/>
            <person name="Cardenas P."/>
        </authorList>
    </citation>
    <scope>NUCLEOTIDE SEQUENCE</scope>
</reference>